<protein>
    <recommendedName>
        <fullName evidence="3">Nucleotide-diphospho-sugar transferase domain-containing protein</fullName>
    </recommendedName>
</protein>
<dbReference type="InterPro" id="IPR050587">
    <property type="entry name" value="GNT1/Glycosyltrans_8"/>
</dbReference>
<name>A0A813K6G5_POLGL</name>
<dbReference type="Gene3D" id="3.90.550.10">
    <property type="entry name" value="Spore Coat Polysaccharide Biosynthesis Protein SpsA, Chain A"/>
    <property type="match status" value="1"/>
</dbReference>
<evidence type="ECO:0008006" key="3">
    <source>
        <dbReference type="Google" id="ProtNLM"/>
    </source>
</evidence>
<evidence type="ECO:0000313" key="2">
    <source>
        <dbReference type="Proteomes" id="UP000626109"/>
    </source>
</evidence>
<sequence length="395" mass="44107">MSDPWSLVQDGECQDRSFAFFTICITEVEIVLQNCLASICSLLAATDPPCVVAFVSSWVLRTAGAVLTQNGVLTKVVPQWPGLPKGHPYEHLQARNYTFAKLEAFRLEQYRGLATFDVDVLFMRNASALAEVGPLAASRFPKGPNPASYLNTGVMVLRPSGRLYSEILATLHRGNYSLHYSDDEMTEQDVLIELCVLQGRCGDLHDLDACVYNHGAWIPGTHPRRCRRNSVVARHNFAATRETVLANSLQTAMYRGTCRARTGAGRPRTCWSQDYHEEMCCRQDLRFGNPQCWGAGLSYERCCLGVDDSQRLRAELKYAGPSWYGLSSSPEPLPSRFIQAQCVNKYLPMRMTLAGMSSIMEAPADLEESYDRTQWEVDGLPDRLAAWGTKCLGLR</sequence>
<dbReference type="Proteomes" id="UP000626109">
    <property type="component" value="Unassembled WGS sequence"/>
</dbReference>
<feature type="non-terminal residue" evidence="1">
    <location>
        <position position="395"/>
    </location>
</feature>
<accession>A0A813K6G5</accession>
<dbReference type="PANTHER" id="PTHR11183">
    <property type="entry name" value="GLYCOGENIN SUBFAMILY MEMBER"/>
    <property type="match status" value="1"/>
</dbReference>
<reference evidence="1" key="1">
    <citation type="submission" date="2021-02" db="EMBL/GenBank/DDBJ databases">
        <authorList>
            <person name="Dougan E. K."/>
            <person name="Rhodes N."/>
            <person name="Thang M."/>
            <person name="Chan C."/>
        </authorList>
    </citation>
    <scope>NUCLEOTIDE SEQUENCE</scope>
</reference>
<dbReference type="SUPFAM" id="SSF53448">
    <property type="entry name" value="Nucleotide-diphospho-sugar transferases"/>
    <property type="match status" value="1"/>
</dbReference>
<comment type="caution">
    <text evidence="1">The sequence shown here is derived from an EMBL/GenBank/DDBJ whole genome shotgun (WGS) entry which is preliminary data.</text>
</comment>
<gene>
    <name evidence="1" type="ORF">PGLA2088_LOCUS28574</name>
</gene>
<organism evidence="1 2">
    <name type="scientific">Polarella glacialis</name>
    <name type="common">Dinoflagellate</name>
    <dbReference type="NCBI Taxonomy" id="89957"/>
    <lineage>
        <taxon>Eukaryota</taxon>
        <taxon>Sar</taxon>
        <taxon>Alveolata</taxon>
        <taxon>Dinophyceae</taxon>
        <taxon>Suessiales</taxon>
        <taxon>Suessiaceae</taxon>
        <taxon>Polarella</taxon>
    </lineage>
</organism>
<evidence type="ECO:0000313" key="1">
    <source>
        <dbReference type="EMBL" id="CAE8693878.1"/>
    </source>
</evidence>
<dbReference type="AlphaFoldDB" id="A0A813K6G5"/>
<dbReference type="InterPro" id="IPR029044">
    <property type="entry name" value="Nucleotide-diphossugar_trans"/>
</dbReference>
<dbReference type="EMBL" id="CAJNNW010027939">
    <property type="protein sequence ID" value="CAE8693878.1"/>
    <property type="molecule type" value="Genomic_DNA"/>
</dbReference>
<proteinExistence type="predicted"/>